<dbReference type="Pfam" id="PF00550">
    <property type="entry name" value="PP-binding"/>
    <property type="match status" value="1"/>
</dbReference>
<dbReference type="InterPro" id="IPR020841">
    <property type="entry name" value="PKS_Beta-ketoAc_synthase_dom"/>
</dbReference>
<feature type="domain" description="PKS/mFAS DH" evidence="10">
    <location>
        <begin position="881"/>
        <end position="1165"/>
    </location>
</feature>
<reference evidence="11 12" key="1">
    <citation type="submission" date="2017-08" db="EMBL/GenBank/DDBJ databases">
        <title>Genome sequence of Streptomyces albireticuli NRRL B-1670.</title>
        <authorList>
            <person name="Graham D.E."/>
            <person name="Mahan K.M."/>
            <person name="Klingeman D.M."/>
            <person name="Hettich R.L."/>
            <person name="Parry R.J."/>
            <person name="Spain J.C."/>
        </authorList>
    </citation>
    <scope>NUCLEOTIDE SEQUENCE [LARGE SCALE GENOMIC DNA]</scope>
    <source>
        <strain evidence="11 12">NRRL B-1670</strain>
    </source>
</reference>
<dbReference type="InterPro" id="IPR018201">
    <property type="entry name" value="Ketoacyl_synth_AS"/>
</dbReference>
<evidence type="ECO:0000259" key="10">
    <source>
        <dbReference type="PROSITE" id="PS52019"/>
    </source>
</evidence>
<dbReference type="Gene3D" id="1.10.1200.10">
    <property type="entry name" value="ACP-like"/>
    <property type="match status" value="1"/>
</dbReference>
<dbReference type="Pfam" id="PF16197">
    <property type="entry name" value="KAsynt_C_assoc"/>
    <property type="match status" value="1"/>
</dbReference>
<keyword evidence="3" id="KW-0808">Transferase</keyword>
<dbReference type="InterPro" id="IPR016036">
    <property type="entry name" value="Malonyl_transacylase_ACP-bd"/>
</dbReference>
<dbReference type="SUPFAM" id="SSF53901">
    <property type="entry name" value="Thiolase-like"/>
    <property type="match status" value="1"/>
</dbReference>
<dbReference type="PANTHER" id="PTHR43775:SF37">
    <property type="entry name" value="SI:DKEY-61P9.11"/>
    <property type="match status" value="1"/>
</dbReference>
<dbReference type="InterPro" id="IPR001227">
    <property type="entry name" value="Ac_transferase_dom_sf"/>
</dbReference>
<dbReference type="PROSITE" id="PS50075">
    <property type="entry name" value="CARRIER"/>
    <property type="match status" value="1"/>
</dbReference>
<evidence type="ECO:0000256" key="2">
    <source>
        <dbReference type="ARBA" id="ARBA00022553"/>
    </source>
</evidence>
<feature type="region of interest" description="Disordered" evidence="7">
    <location>
        <begin position="1210"/>
        <end position="1269"/>
    </location>
</feature>
<comment type="caution">
    <text evidence="11">The sequence shown here is derived from an EMBL/GenBank/DDBJ whole genome shotgun (WGS) entry which is preliminary data.</text>
</comment>
<evidence type="ECO:0000256" key="5">
    <source>
        <dbReference type="ARBA" id="ARBA00023315"/>
    </source>
</evidence>
<dbReference type="InterPro" id="IPR016039">
    <property type="entry name" value="Thiolase-like"/>
</dbReference>
<dbReference type="InterPro" id="IPR049900">
    <property type="entry name" value="PKS_mFAS_DH"/>
</dbReference>
<dbReference type="Pfam" id="PF00698">
    <property type="entry name" value="Acyl_transf_1"/>
    <property type="match status" value="1"/>
</dbReference>
<evidence type="ECO:0000256" key="7">
    <source>
        <dbReference type="SAM" id="MobiDB-lite"/>
    </source>
</evidence>
<dbReference type="SMART" id="SM00827">
    <property type="entry name" value="PKS_AT"/>
    <property type="match status" value="1"/>
</dbReference>
<evidence type="ECO:0000313" key="12">
    <source>
        <dbReference type="Proteomes" id="UP000218944"/>
    </source>
</evidence>
<dbReference type="InterPro" id="IPR009081">
    <property type="entry name" value="PP-bd_ACP"/>
</dbReference>
<dbReference type="PROSITE" id="PS52019">
    <property type="entry name" value="PKS_MFAS_DH"/>
    <property type="match status" value="1"/>
</dbReference>
<dbReference type="GO" id="GO:0071770">
    <property type="term" value="P:DIM/DIP cell wall layer assembly"/>
    <property type="evidence" value="ECO:0007669"/>
    <property type="project" value="TreeGrafter"/>
</dbReference>
<evidence type="ECO:0000259" key="8">
    <source>
        <dbReference type="PROSITE" id="PS50075"/>
    </source>
</evidence>
<gene>
    <name evidence="11" type="ORF">CK936_16585</name>
</gene>
<dbReference type="Pfam" id="PF14765">
    <property type="entry name" value="PS-DH"/>
    <property type="match status" value="1"/>
</dbReference>
<dbReference type="SUPFAM" id="SSF52151">
    <property type="entry name" value="FabD/lysophospholipase-like"/>
    <property type="match status" value="1"/>
</dbReference>
<dbReference type="InterPro" id="IPR036736">
    <property type="entry name" value="ACP-like_sf"/>
</dbReference>
<dbReference type="GO" id="GO:0004312">
    <property type="term" value="F:fatty acid synthase activity"/>
    <property type="evidence" value="ECO:0007669"/>
    <property type="project" value="TreeGrafter"/>
</dbReference>
<dbReference type="RefSeq" id="WP_095581742.1">
    <property type="nucleotide sequence ID" value="NZ_JAJQQQ010000007.1"/>
</dbReference>
<protein>
    <submittedName>
        <fullName evidence="11">Uncharacterized protein</fullName>
    </submittedName>
</protein>
<dbReference type="SUPFAM" id="SSF47336">
    <property type="entry name" value="ACP-like"/>
    <property type="match status" value="1"/>
</dbReference>
<dbReference type="PROSITE" id="PS52004">
    <property type="entry name" value="KS3_2"/>
    <property type="match status" value="1"/>
</dbReference>
<dbReference type="Pfam" id="PF02801">
    <property type="entry name" value="Ketoacyl-synt_C"/>
    <property type="match status" value="1"/>
</dbReference>
<dbReference type="SUPFAM" id="SSF55048">
    <property type="entry name" value="Probable ACP-binding domain of malonyl-CoA ACP transacylase"/>
    <property type="match status" value="1"/>
</dbReference>
<comment type="caution">
    <text evidence="6">Lacks conserved residue(s) required for the propagation of feature annotation.</text>
</comment>
<keyword evidence="12" id="KW-1185">Reference proteome</keyword>
<dbReference type="InterPro" id="IPR014030">
    <property type="entry name" value="Ketoacyl_synth_N"/>
</dbReference>
<organism evidence="11 12">
    <name type="scientific">Streptomyces albireticuli</name>
    <dbReference type="NCBI Taxonomy" id="1940"/>
    <lineage>
        <taxon>Bacteria</taxon>
        <taxon>Bacillati</taxon>
        <taxon>Actinomycetota</taxon>
        <taxon>Actinomycetes</taxon>
        <taxon>Kitasatosporales</taxon>
        <taxon>Streptomycetaceae</taxon>
        <taxon>Streptomyces</taxon>
    </lineage>
</organism>
<dbReference type="Proteomes" id="UP000218944">
    <property type="component" value="Unassembled WGS sequence"/>
</dbReference>
<keyword evidence="2" id="KW-0597">Phosphoprotein</keyword>
<feature type="domain" description="Carrier" evidence="8">
    <location>
        <begin position="1267"/>
        <end position="1341"/>
    </location>
</feature>
<keyword evidence="5" id="KW-0012">Acyltransferase</keyword>
<feature type="compositionally biased region" description="Low complexity" evidence="7">
    <location>
        <begin position="1210"/>
        <end position="1253"/>
    </location>
</feature>
<name>A0A2A2D8G6_9ACTN</name>
<dbReference type="InterPro" id="IPR050091">
    <property type="entry name" value="PKS_NRPS_Biosynth_Enz"/>
</dbReference>
<dbReference type="SMART" id="SM00823">
    <property type="entry name" value="PKS_PP"/>
    <property type="match status" value="1"/>
</dbReference>
<dbReference type="GO" id="GO:0031177">
    <property type="term" value="F:phosphopantetheine binding"/>
    <property type="evidence" value="ECO:0007669"/>
    <property type="project" value="InterPro"/>
</dbReference>
<dbReference type="GO" id="GO:0005737">
    <property type="term" value="C:cytoplasm"/>
    <property type="evidence" value="ECO:0007669"/>
    <property type="project" value="TreeGrafter"/>
</dbReference>
<dbReference type="GO" id="GO:0017000">
    <property type="term" value="P:antibiotic biosynthetic process"/>
    <property type="evidence" value="ECO:0007669"/>
    <property type="project" value="UniProtKB-KW"/>
</dbReference>
<feature type="domain" description="Ketosynthase family 3 (KS3)" evidence="9">
    <location>
        <begin position="9"/>
        <end position="433"/>
    </location>
</feature>
<dbReference type="CDD" id="cd00833">
    <property type="entry name" value="PKS"/>
    <property type="match status" value="1"/>
</dbReference>
<sequence length="1341" mass="140510">MKHLNGENGKDIAVIGMGCRFPAAKNIDAFWKMLTENTDAITPVPSDRYPVADHHDPTGGTPGKTVSAFGGFLDKPFDFDAGFFGISPVEAVTSDPQQRLLLQVVWEALESAGVVPSRLAGSRTGVFVGQATAEYGETIAPADRTVRTAAGTRLRAITAGRVSYALDLRGPSMVLDTACSSSLTAVHTARQSLLTGESDLALAGGVNIILSPEDSIAYTQGAMMAPDGRCKFGDVTADGFVRSEGVAVVVLKRLADAERDGDPVLAVLHSSVCNNDGRGSGLLLQPAVSGQSDMIHEACRRAGVTPARLDYVEAHGTGTPVGDDVELRALAEAVADHRPAGRPLPIGSVKSNIGHTEATAGVAGLIKAVLIARHGVIPASLHVRTPHPLLARDDSPLDLVRANRPLEKAGDRALIGVSSFGLSGTNVHAVIGEYVPQPAPATADDGDGPHLLVLSARSHASLRRLARAYAAHLGPEGPGRRHALRDVCATAATRRDAHTHRLWAVGTTHDGLAATLRTLADGAETPDGGIAEAGFGGTRKTVFVFPGQGSQWLGMGRRLLETSPAFRAAMDACDKAVRNELGWSVTELLTTATEELPDDVAVVQPLLWAVEVALAAAWRERGVEPDVCVGHSMGEVAAAQVAGALSVEDAAAVICRRSRLMERVAGLGAMTVVELSADEARRAAAGFGSLCVAVENSPRSTVLAGAPDELRELGRVLDGRGVFHRALKVNVASHSPDMDLIREDLLTALAGLRPKRVETAMVSTVRCDRVRGPELDAAYWADNLRRPVEFAEAVRSVAKEGEHVFLEISPHPALLTAVDDVLSDLGSPVPAVASLRRHEDERLMMARSLGQLYSQGAAVAWERWFSSRGPVVPLPGYPWDTETYRLPAGPARPAPRRERVREFPVTGAVAVTSLRGLAPIPPSYYMAAVLDTARADGEGDDGRPVLEDVRLGEEFVDVTEGSGVTLRVTLTDDGPEGGARARVEALRPPGDARPPVLCMTARVRHGEEAGAGRGADELHDALARCRAYLPGAEFERLAVARGYEFSAASRAVAQAWRTDGQAVARMRLAGAGQPALWEAGLQSVAAAYPLGGAPSAATCAYVPVSFGSVDIAGELPAEFWSLARFVPDPARPEGRAEVLLLDGDGTVLAAFRGIRMHRIAGAEVPLPRRMASLLPRLPESVVSAPAVASVRGGATALLSHVGSLLGQVASRTAPAGSGPGPRSAAGAHRPPVAPPAGIAGPPPVAFAVAPPAAETSPPGARPAPEPVPAATAEERFLAQVAAVLGLPPERIDGRRPLRDFGLDSLMAGQLRRRLLTEHGVDLGIGRLLGEDSIGSLARSLR</sequence>
<dbReference type="InterPro" id="IPR016035">
    <property type="entry name" value="Acyl_Trfase/lysoPLipase"/>
</dbReference>
<keyword evidence="4" id="KW-0045">Antibiotic biosynthesis</keyword>
<evidence type="ECO:0000259" key="9">
    <source>
        <dbReference type="PROSITE" id="PS52004"/>
    </source>
</evidence>
<dbReference type="GO" id="GO:0004315">
    <property type="term" value="F:3-oxoacyl-[acyl-carrier-protein] synthase activity"/>
    <property type="evidence" value="ECO:0007669"/>
    <property type="project" value="InterPro"/>
</dbReference>
<dbReference type="InterPro" id="IPR042104">
    <property type="entry name" value="PKS_dehydratase_sf"/>
</dbReference>
<dbReference type="InterPro" id="IPR014031">
    <property type="entry name" value="Ketoacyl_synth_C"/>
</dbReference>
<keyword evidence="1" id="KW-0596">Phosphopantetheine</keyword>
<dbReference type="EMBL" id="NSJV01000327">
    <property type="protein sequence ID" value="PAU47824.1"/>
    <property type="molecule type" value="Genomic_DNA"/>
</dbReference>
<dbReference type="GO" id="GO:0006633">
    <property type="term" value="P:fatty acid biosynthetic process"/>
    <property type="evidence" value="ECO:0007669"/>
    <property type="project" value="InterPro"/>
</dbReference>
<dbReference type="Gene3D" id="3.10.129.110">
    <property type="entry name" value="Polyketide synthase dehydratase"/>
    <property type="match status" value="1"/>
</dbReference>
<dbReference type="InterPro" id="IPR032821">
    <property type="entry name" value="PKS_assoc"/>
</dbReference>
<dbReference type="Gene3D" id="3.30.70.3290">
    <property type="match status" value="1"/>
</dbReference>
<feature type="region of interest" description="N-terminal hotdog fold" evidence="6">
    <location>
        <begin position="881"/>
        <end position="1010"/>
    </location>
</feature>
<dbReference type="PROSITE" id="PS00606">
    <property type="entry name" value="KS3_1"/>
    <property type="match status" value="1"/>
</dbReference>
<feature type="region of interest" description="C-terminal hotdog fold" evidence="6">
    <location>
        <begin position="1023"/>
        <end position="1165"/>
    </location>
</feature>
<evidence type="ECO:0000256" key="4">
    <source>
        <dbReference type="ARBA" id="ARBA00023194"/>
    </source>
</evidence>
<evidence type="ECO:0000313" key="11">
    <source>
        <dbReference type="EMBL" id="PAU47824.1"/>
    </source>
</evidence>
<proteinExistence type="predicted"/>
<dbReference type="FunFam" id="3.40.366.10:FF:000002">
    <property type="entry name" value="Probable polyketide synthase 2"/>
    <property type="match status" value="1"/>
</dbReference>
<dbReference type="InterPro" id="IPR020806">
    <property type="entry name" value="PKS_PP-bd"/>
</dbReference>
<evidence type="ECO:0000256" key="3">
    <source>
        <dbReference type="ARBA" id="ARBA00022679"/>
    </source>
</evidence>
<dbReference type="Gene3D" id="3.40.366.10">
    <property type="entry name" value="Malonyl-Coenzyme A Acyl Carrier Protein, domain 2"/>
    <property type="match status" value="1"/>
</dbReference>
<dbReference type="GO" id="GO:0005886">
    <property type="term" value="C:plasma membrane"/>
    <property type="evidence" value="ECO:0007669"/>
    <property type="project" value="TreeGrafter"/>
</dbReference>
<dbReference type="Gene3D" id="3.40.47.10">
    <property type="match status" value="1"/>
</dbReference>
<dbReference type="Pfam" id="PF00109">
    <property type="entry name" value="ketoacyl-synt"/>
    <property type="match status" value="1"/>
</dbReference>
<dbReference type="InterPro" id="IPR049551">
    <property type="entry name" value="PKS_DH_C"/>
</dbReference>
<accession>A0A2A2D8G6</accession>
<dbReference type="SMART" id="SM00825">
    <property type="entry name" value="PKS_KS"/>
    <property type="match status" value="1"/>
</dbReference>
<dbReference type="PANTHER" id="PTHR43775">
    <property type="entry name" value="FATTY ACID SYNTHASE"/>
    <property type="match status" value="1"/>
</dbReference>
<evidence type="ECO:0000256" key="6">
    <source>
        <dbReference type="PROSITE-ProRule" id="PRU01363"/>
    </source>
</evidence>
<evidence type="ECO:0000256" key="1">
    <source>
        <dbReference type="ARBA" id="ARBA00022450"/>
    </source>
</evidence>
<dbReference type="InterPro" id="IPR014043">
    <property type="entry name" value="Acyl_transferase_dom"/>
</dbReference>